<organism evidence="3 4">
    <name type="scientific">Pseudocohnilembus persalinus</name>
    <name type="common">Ciliate</name>
    <dbReference type="NCBI Taxonomy" id="266149"/>
    <lineage>
        <taxon>Eukaryota</taxon>
        <taxon>Sar</taxon>
        <taxon>Alveolata</taxon>
        <taxon>Ciliophora</taxon>
        <taxon>Intramacronucleata</taxon>
        <taxon>Oligohymenophorea</taxon>
        <taxon>Scuticociliatia</taxon>
        <taxon>Philasterida</taxon>
        <taxon>Pseudocohnilembidae</taxon>
        <taxon>Pseudocohnilembus</taxon>
    </lineage>
</organism>
<dbReference type="InterPro" id="IPR013906">
    <property type="entry name" value="eIF3j"/>
</dbReference>
<feature type="coiled-coil region" evidence="1">
    <location>
        <begin position="84"/>
        <end position="115"/>
    </location>
</feature>
<feature type="compositionally biased region" description="Low complexity" evidence="2">
    <location>
        <begin position="37"/>
        <end position="50"/>
    </location>
</feature>
<dbReference type="OMA" id="ANHEFNE"/>
<feature type="compositionally biased region" description="Basic and acidic residues" evidence="2">
    <location>
        <begin position="58"/>
        <end position="71"/>
    </location>
</feature>
<name>A0A0V0QDR6_PSEPJ</name>
<keyword evidence="1" id="KW-0175">Coiled coil</keyword>
<dbReference type="InParanoid" id="A0A0V0QDR6"/>
<protein>
    <submittedName>
        <fullName evidence="3">Uncharacterized protein</fullName>
    </submittedName>
</protein>
<evidence type="ECO:0000313" key="3">
    <source>
        <dbReference type="EMBL" id="KRX00310.1"/>
    </source>
</evidence>
<sequence>MSDWEDFADGEGDFKVEVQRDFKEEGVKIEEKKEQQPQKQEQQQQQQQQGKGKKKIIDKREENKDDDLLGDKKAFKERQNILARKAMENDVANLLEDLDEDLKKQVDELDFSESENYGQIGLLIGKTFGNEQKHKTADIQNFCEELFISLQKRCTSQELQALNKKMSALVLEKQKEEKKIAAEQKKNQKKVQPAKVNVKGINPLEAYESDDDDSYYSDQGGNEKFDDEDDFM</sequence>
<dbReference type="EMBL" id="LDAU01000194">
    <property type="protein sequence ID" value="KRX00310.1"/>
    <property type="molecule type" value="Genomic_DNA"/>
</dbReference>
<feature type="compositionally biased region" description="Basic and acidic residues" evidence="2">
    <location>
        <begin position="26"/>
        <end position="36"/>
    </location>
</feature>
<dbReference type="GO" id="GO:0003743">
    <property type="term" value="F:translation initiation factor activity"/>
    <property type="evidence" value="ECO:0007669"/>
    <property type="project" value="InterPro"/>
</dbReference>
<dbReference type="Proteomes" id="UP000054937">
    <property type="component" value="Unassembled WGS sequence"/>
</dbReference>
<dbReference type="Pfam" id="PF08597">
    <property type="entry name" value="eIF3_subunit"/>
    <property type="match status" value="1"/>
</dbReference>
<dbReference type="GO" id="GO:0005852">
    <property type="term" value="C:eukaryotic translation initiation factor 3 complex"/>
    <property type="evidence" value="ECO:0007669"/>
    <property type="project" value="InterPro"/>
</dbReference>
<evidence type="ECO:0000256" key="1">
    <source>
        <dbReference type="SAM" id="Coils"/>
    </source>
</evidence>
<feature type="region of interest" description="Disordered" evidence="2">
    <location>
        <begin position="26"/>
        <end position="71"/>
    </location>
</feature>
<evidence type="ECO:0000313" key="4">
    <source>
        <dbReference type="Proteomes" id="UP000054937"/>
    </source>
</evidence>
<dbReference type="AlphaFoldDB" id="A0A0V0QDR6"/>
<reference evidence="3 4" key="1">
    <citation type="journal article" date="2015" name="Sci. Rep.">
        <title>Genome of the facultative scuticociliatosis pathogen Pseudocohnilembus persalinus provides insight into its virulence through horizontal gene transfer.</title>
        <authorList>
            <person name="Xiong J."/>
            <person name="Wang G."/>
            <person name="Cheng J."/>
            <person name="Tian M."/>
            <person name="Pan X."/>
            <person name="Warren A."/>
            <person name="Jiang C."/>
            <person name="Yuan D."/>
            <person name="Miao W."/>
        </authorList>
    </citation>
    <scope>NUCLEOTIDE SEQUENCE [LARGE SCALE GENOMIC DNA]</scope>
    <source>
        <strain evidence="3">36N120E</strain>
    </source>
</reference>
<accession>A0A0V0QDR6</accession>
<evidence type="ECO:0000256" key="2">
    <source>
        <dbReference type="SAM" id="MobiDB-lite"/>
    </source>
</evidence>
<keyword evidence="4" id="KW-1185">Reference proteome</keyword>
<comment type="caution">
    <text evidence="3">The sequence shown here is derived from an EMBL/GenBank/DDBJ whole genome shotgun (WGS) entry which is preliminary data.</text>
</comment>
<proteinExistence type="predicted"/>
<gene>
    <name evidence="3" type="ORF">PPERSA_10809</name>
</gene>
<feature type="region of interest" description="Disordered" evidence="2">
    <location>
        <begin position="181"/>
        <end position="232"/>
    </location>
</feature>